<keyword evidence="9" id="KW-1071">Ligand-gated ion channel</keyword>
<evidence type="ECO:0000256" key="5">
    <source>
        <dbReference type="ARBA" id="ARBA00023065"/>
    </source>
</evidence>
<keyword evidence="13" id="KW-1185">Reference proteome</keyword>
<keyword evidence="4 11" id="KW-1133">Transmembrane helix</keyword>
<proteinExistence type="predicted"/>
<keyword evidence="2" id="KW-0813">Transport</keyword>
<keyword evidence="8" id="KW-0325">Glycoprotein</keyword>
<feature type="transmembrane region" description="Helical" evidence="11">
    <location>
        <begin position="215"/>
        <end position="238"/>
    </location>
</feature>
<comment type="subcellular location">
    <subcellularLocation>
        <location evidence="1">Membrane</location>
        <topology evidence="1">Multi-pass membrane protein</topology>
    </subcellularLocation>
</comment>
<reference evidence="14" key="2">
    <citation type="submission" date="2025-08" db="UniProtKB">
        <authorList>
            <consortium name="RefSeq"/>
        </authorList>
    </citation>
    <scope>IDENTIFICATION</scope>
    <source>
        <tissue evidence="14">Leaf</tissue>
    </source>
</reference>
<dbReference type="Proteomes" id="UP000813463">
    <property type="component" value="Chromosome 3"/>
</dbReference>
<evidence type="ECO:0000256" key="4">
    <source>
        <dbReference type="ARBA" id="ARBA00022989"/>
    </source>
</evidence>
<evidence type="ECO:0000256" key="6">
    <source>
        <dbReference type="ARBA" id="ARBA00023136"/>
    </source>
</evidence>
<dbReference type="GO" id="GO:0015276">
    <property type="term" value="F:ligand-gated monoatomic ion channel activity"/>
    <property type="evidence" value="ECO:0007669"/>
    <property type="project" value="InterPro"/>
</dbReference>
<dbReference type="SUPFAM" id="SSF53850">
    <property type="entry name" value="Periplasmic binding protein-like II"/>
    <property type="match status" value="1"/>
</dbReference>
<dbReference type="KEGG" id="soe:110797441"/>
<dbReference type="GeneID" id="110797441"/>
<dbReference type="AlphaFoldDB" id="A0A9R0K4K7"/>
<dbReference type="RefSeq" id="XP_021858249.2">
    <property type="nucleotide sequence ID" value="XM_022002557.2"/>
</dbReference>
<evidence type="ECO:0000256" key="7">
    <source>
        <dbReference type="ARBA" id="ARBA00023170"/>
    </source>
</evidence>
<dbReference type="Gene3D" id="3.40.190.10">
    <property type="entry name" value="Periplasmic binding protein-like II"/>
    <property type="match status" value="1"/>
</dbReference>
<feature type="domain" description="Ionotropic glutamate receptor C-terminal" evidence="12">
    <location>
        <begin position="39"/>
        <end position="386"/>
    </location>
</feature>
<dbReference type="InterPro" id="IPR015683">
    <property type="entry name" value="Ionotropic_Glu_rcpt"/>
</dbReference>
<evidence type="ECO:0000256" key="2">
    <source>
        <dbReference type="ARBA" id="ARBA00022448"/>
    </source>
</evidence>
<reference evidence="13" key="1">
    <citation type="journal article" date="2021" name="Nat. Commun.">
        <title>Genomic analyses provide insights into spinach domestication and the genetic basis of agronomic traits.</title>
        <authorList>
            <person name="Cai X."/>
            <person name="Sun X."/>
            <person name="Xu C."/>
            <person name="Sun H."/>
            <person name="Wang X."/>
            <person name="Ge C."/>
            <person name="Zhang Z."/>
            <person name="Wang Q."/>
            <person name="Fei Z."/>
            <person name="Jiao C."/>
            <person name="Wang Q."/>
        </authorList>
    </citation>
    <scope>NUCLEOTIDE SEQUENCE [LARGE SCALE GENOMIC DNA]</scope>
    <source>
        <strain evidence="13">cv. Varoflay</strain>
    </source>
</reference>
<feature type="transmembrane region" description="Helical" evidence="11">
    <location>
        <begin position="404"/>
        <end position="425"/>
    </location>
</feature>
<evidence type="ECO:0000256" key="1">
    <source>
        <dbReference type="ARBA" id="ARBA00004141"/>
    </source>
</evidence>
<dbReference type="GO" id="GO:0016020">
    <property type="term" value="C:membrane"/>
    <property type="evidence" value="ECO:0007669"/>
    <property type="project" value="UniProtKB-SubCell"/>
</dbReference>
<protein>
    <submittedName>
        <fullName evidence="14">Glutamate receptor 2.6-like</fullName>
    </submittedName>
</protein>
<dbReference type="InterPro" id="IPR001320">
    <property type="entry name" value="Iontro_rcpt_C"/>
</dbReference>
<keyword evidence="3 11" id="KW-0812">Transmembrane</keyword>
<evidence type="ECO:0000313" key="14">
    <source>
        <dbReference type="RefSeq" id="XP_021858249.2"/>
    </source>
</evidence>
<keyword evidence="6 11" id="KW-0472">Membrane</keyword>
<name>A0A9R0K4K7_SPIOL</name>
<evidence type="ECO:0000256" key="10">
    <source>
        <dbReference type="ARBA" id="ARBA00023303"/>
    </source>
</evidence>
<keyword evidence="7" id="KW-0675">Receptor</keyword>
<keyword evidence="5" id="KW-0406">Ion transport</keyword>
<organism evidence="13 14">
    <name type="scientific">Spinacia oleracea</name>
    <name type="common">Spinach</name>
    <dbReference type="NCBI Taxonomy" id="3562"/>
    <lineage>
        <taxon>Eukaryota</taxon>
        <taxon>Viridiplantae</taxon>
        <taxon>Streptophyta</taxon>
        <taxon>Embryophyta</taxon>
        <taxon>Tracheophyta</taxon>
        <taxon>Spermatophyta</taxon>
        <taxon>Magnoliopsida</taxon>
        <taxon>eudicotyledons</taxon>
        <taxon>Gunneridae</taxon>
        <taxon>Pentapetalae</taxon>
        <taxon>Caryophyllales</taxon>
        <taxon>Chenopodiaceae</taxon>
        <taxon>Chenopodioideae</taxon>
        <taxon>Anserineae</taxon>
        <taxon>Spinacia</taxon>
    </lineage>
</organism>
<evidence type="ECO:0000256" key="8">
    <source>
        <dbReference type="ARBA" id="ARBA00023180"/>
    </source>
</evidence>
<evidence type="ECO:0000256" key="3">
    <source>
        <dbReference type="ARBA" id="ARBA00022692"/>
    </source>
</evidence>
<evidence type="ECO:0000259" key="12">
    <source>
        <dbReference type="SMART" id="SM00079"/>
    </source>
</evidence>
<accession>A0A9R0K4K7</accession>
<gene>
    <name evidence="14" type="primary">LOC110797441</name>
</gene>
<dbReference type="Pfam" id="PF10613">
    <property type="entry name" value="Lig_chan-Glu_bd"/>
    <property type="match status" value="1"/>
</dbReference>
<feature type="transmembrane region" description="Helical" evidence="11">
    <location>
        <begin position="6"/>
        <end position="24"/>
    </location>
</feature>
<dbReference type="InterPro" id="IPR019594">
    <property type="entry name" value="Glu/Gly-bd"/>
</dbReference>
<evidence type="ECO:0000313" key="13">
    <source>
        <dbReference type="Proteomes" id="UP000813463"/>
    </source>
</evidence>
<dbReference type="SMART" id="SM00079">
    <property type="entry name" value="PBPe"/>
    <property type="match status" value="1"/>
</dbReference>
<sequence>MKNSGIFFLISLLTICIITIRVMGQDSTNETTMSLQQLLIAVPVRDELNEFVRVIKSSDGEIQNYTGFSIKMFEAAAVIVGSSFKYKFVPYTMPNGALKGSFNQMLLDVQDKEKNLHGAVGDITILSQRMNWVDFTTPYLDTEERILLPLRGERDVLKPFTTIILVVAVTLGFGILVAVMFWIWKLCKYNNASSLTQPSGNRDVYWKRTILGSIMYTRAVIILVLMVLLVIIACYVPLQISFISTQPLVSDIKDLNDLIRKRSIVGYRLGAFMNDTLVYNQVPESQLRELRSQDEMYIKLKKGGKNGGVDAVVAGVHHLKMFQDKYCNEFTLAPHFRLPSAGFGFAFQKHLPSEFATTVDKFSAAIVQLIDNNRKISEIRASTIGDLDDVCQDKTQRLQDRLSLWFPVASVIFVVVLVIAMLISYSGTLMCMKK</sequence>
<evidence type="ECO:0000256" key="9">
    <source>
        <dbReference type="ARBA" id="ARBA00023286"/>
    </source>
</evidence>
<evidence type="ECO:0000256" key="11">
    <source>
        <dbReference type="SAM" id="Phobius"/>
    </source>
</evidence>
<keyword evidence="10" id="KW-0407">Ion channel</keyword>
<dbReference type="PANTHER" id="PTHR18966">
    <property type="entry name" value="IONOTROPIC GLUTAMATE RECEPTOR"/>
    <property type="match status" value="1"/>
</dbReference>
<feature type="transmembrane region" description="Helical" evidence="11">
    <location>
        <begin position="160"/>
        <end position="184"/>
    </location>
</feature>